<name>A0ABX1SZE5_PELUQ</name>
<reference evidence="2 3" key="1">
    <citation type="submission" date="2019-07" db="EMBL/GenBank/DDBJ databases">
        <title>SAR11 Genome Evolution.</title>
        <authorList>
            <person name="Giovannoni S."/>
        </authorList>
    </citation>
    <scope>NUCLEOTIDE SEQUENCE [LARGE SCALE GENOMIC DNA]</scope>
    <source>
        <strain evidence="2 3">HTCC9565</strain>
    </source>
</reference>
<dbReference type="SUPFAM" id="SSF158682">
    <property type="entry name" value="TerB-like"/>
    <property type="match status" value="1"/>
</dbReference>
<feature type="domain" description="Co-chaperone DjlA N-terminal" evidence="1">
    <location>
        <begin position="22"/>
        <end position="132"/>
    </location>
</feature>
<gene>
    <name evidence="2" type="ORF">VP91_00003520</name>
</gene>
<dbReference type="Gene3D" id="1.10.3680.10">
    <property type="entry name" value="TerB-like"/>
    <property type="match status" value="1"/>
</dbReference>
<dbReference type="EMBL" id="LANA01000001">
    <property type="protein sequence ID" value="NMN67211.1"/>
    <property type="molecule type" value="Genomic_DNA"/>
</dbReference>
<dbReference type="Proteomes" id="UP001166004">
    <property type="component" value="Unassembled WGS sequence"/>
</dbReference>
<keyword evidence="3" id="KW-1185">Reference proteome</keyword>
<sequence>MINFFNSKKNNKLDDNNSYSKIASLLIHAAKIDEIYEDKEKNIIKKTLIELGADSSSINKLISDAEIIEKNSNQILNFTKEVKIASLSSKVKIVESLWRIVYSDDIADTYETNLMRRLSGLLYIDAKTMGNIKEKVKKELKK</sequence>
<dbReference type="Pfam" id="PF05099">
    <property type="entry name" value="TerB"/>
    <property type="match status" value="1"/>
</dbReference>
<dbReference type="InterPro" id="IPR007791">
    <property type="entry name" value="DjlA_N"/>
</dbReference>
<protein>
    <submittedName>
        <fullName evidence="2">Tellurite resistance protein B-like protein</fullName>
    </submittedName>
</protein>
<comment type="caution">
    <text evidence="2">The sequence shown here is derived from an EMBL/GenBank/DDBJ whole genome shotgun (WGS) entry which is preliminary data.</text>
</comment>
<evidence type="ECO:0000259" key="1">
    <source>
        <dbReference type="Pfam" id="PF05099"/>
    </source>
</evidence>
<evidence type="ECO:0000313" key="2">
    <source>
        <dbReference type="EMBL" id="NMN67211.1"/>
    </source>
</evidence>
<evidence type="ECO:0000313" key="3">
    <source>
        <dbReference type="Proteomes" id="UP001166004"/>
    </source>
</evidence>
<accession>A0ABX1SZE5</accession>
<dbReference type="RefSeq" id="WP_169035719.1">
    <property type="nucleotide sequence ID" value="NZ_LANA01000001.1"/>
</dbReference>
<dbReference type="CDD" id="cd07313">
    <property type="entry name" value="terB_like_2"/>
    <property type="match status" value="1"/>
</dbReference>
<proteinExistence type="predicted"/>
<organism evidence="2 3">
    <name type="scientific">Pelagibacter ubique</name>
    <dbReference type="NCBI Taxonomy" id="198252"/>
    <lineage>
        <taxon>Bacteria</taxon>
        <taxon>Pseudomonadati</taxon>
        <taxon>Pseudomonadota</taxon>
        <taxon>Alphaproteobacteria</taxon>
        <taxon>Candidatus Pelagibacterales</taxon>
        <taxon>Candidatus Pelagibacteraceae</taxon>
        <taxon>Candidatus Pelagibacter</taxon>
    </lineage>
</organism>
<dbReference type="InterPro" id="IPR029024">
    <property type="entry name" value="TerB-like"/>
</dbReference>